<name>A0A3S1B1I6_ELYCH</name>
<evidence type="ECO:0000313" key="2">
    <source>
        <dbReference type="Proteomes" id="UP000271974"/>
    </source>
</evidence>
<organism evidence="1 2">
    <name type="scientific">Elysia chlorotica</name>
    <name type="common">Eastern emerald elysia</name>
    <name type="synonym">Sea slug</name>
    <dbReference type="NCBI Taxonomy" id="188477"/>
    <lineage>
        <taxon>Eukaryota</taxon>
        <taxon>Metazoa</taxon>
        <taxon>Spiralia</taxon>
        <taxon>Lophotrochozoa</taxon>
        <taxon>Mollusca</taxon>
        <taxon>Gastropoda</taxon>
        <taxon>Heterobranchia</taxon>
        <taxon>Euthyneura</taxon>
        <taxon>Panpulmonata</taxon>
        <taxon>Sacoglossa</taxon>
        <taxon>Placobranchoidea</taxon>
        <taxon>Plakobranchidae</taxon>
        <taxon>Elysia</taxon>
    </lineage>
</organism>
<dbReference type="Gene3D" id="2.60.40.10">
    <property type="entry name" value="Immunoglobulins"/>
    <property type="match status" value="1"/>
</dbReference>
<dbReference type="SUPFAM" id="SSF49265">
    <property type="entry name" value="Fibronectin type III"/>
    <property type="match status" value="1"/>
</dbReference>
<dbReference type="EMBL" id="RQTK01000892">
    <property type="protein sequence ID" value="RUS73866.1"/>
    <property type="molecule type" value="Genomic_DNA"/>
</dbReference>
<dbReference type="Gene3D" id="2.10.70.10">
    <property type="entry name" value="Complement Module, domain 1"/>
    <property type="match status" value="1"/>
</dbReference>
<dbReference type="InterPro" id="IPR013783">
    <property type="entry name" value="Ig-like_fold"/>
</dbReference>
<comment type="caution">
    <text evidence="1">The sequence shown here is derived from an EMBL/GenBank/DDBJ whole genome shotgun (WGS) entry which is preliminary data.</text>
</comment>
<reference evidence="1 2" key="1">
    <citation type="submission" date="2019-01" db="EMBL/GenBank/DDBJ databases">
        <title>A draft genome assembly of the solar-powered sea slug Elysia chlorotica.</title>
        <authorList>
            <person name="Cai H."/>
            <person name="Li Q."/>
            <person name="Fang X."/>
            <person name="Li J."/>
            <person name="Curtis N.E."/>
            <person name="Altenburger A."/>
            <person name="Shibata T."/>
            <person name="Feng M."/>
            <person name="Maeda T."/>
            <person name="Schwartz J.A."/>
            <person name="Shigenobu S."/>
            <person name="Lundholm N."/>
            <person name="Nishiyama T."/>
            <person name="Yang H."/>
            <person name="Hasebe M."/>
            <person name="Li S."/>
            <person name="Pierce S.K."/>
            <person name="Wang J."/>
        </authorList>
    </citation>
    <scope>NUCLEOTIDE SEQUENCE [LARGE SCALE GENOMIC DNA]</scope>
    <source>
        <strain evidence="1">EC2010</strain>
        <tissue evidence="1">Whole organism of an adult</tissue>
    </source>
</reference>
<gene>
    <name evidence="1" type="ORF">EGW08_018368</name>
</gene>
<feature type="non-terminal residue" evidence="1">
    <location>
        <position position="228"/>
    </location>
</feature>
<protein>
    <submittedName>
        <fullName evidence="1">Uncharacterized protein</fullName>
    </submittedName>
</protein>
<dbReference type="Proteomes" id="UP000271974">
    <property type="component" value="Unassembled WGS sequence"/>
</dbReference>
<evidence type="ECO:0000313" key="1">
    <source>
        <dbReference type="EMBL" id="RUS73866.1"/>
    </source>
</evidence>
<dbReference type="OrthoDB" id="6143302at2759"/>
<dbReference type="InterPro" id="IPR036116">
    <property type="entry name" value="FN3_sf"/>
</dbReference>
<accession>A0A3S1B1I6</accession>
<keyword evidence="2" id="KW-1185">Reference proteome</keyword>
<feature type="non-terminal residue" evidence="1">
    <location>
        <position position="1"/>
    </location>
</feature>
<proteinExistence type="predicted"/>
<dbReference type="AlphaFoldDB" id="A0A3S1B1I6"/>
<sequence>DERGIAVTTGQGKCKGDFQLNVTSRGEQVLDLEWLNFAPGDYRYEYVVLYREDTYHPDPSQWSLREMGNIPRCSLEQLRPATVHFIRVAIWEDARAGTLGKMTETIAVKTRRSEFCFHLGEAHEVGEWVTNDCEESCECLATGQFQCSPLCEMHGVPDVEEGCHVIPGEECCDFKVSCSVGGVPCLVDNSTYPHGAEFEHSCRQCTCIHGQVECHFPEECEEMEASVH</sequence>